<organism evidence="2 3">
    <name type="scientific">Parabacteroides faecis</name>
    <dbReference type="NCBI Taxonomy" id="1217282"/>
    <lineage>
        <taxon>Bacteria</taxon>
        <taxon>Pseudomonadati</taxon>
        <taxon>Bacteroidota</taxon>
        <taxon>Bacteroidia</taxon>
        <taxon>Bacteroidales</taxon>
        <taxon>Tannerellaceae</taxon>
        <taxon>Parabacteroides</taxon>
    </lineage>
</organism>
<feature type="transmembrane region" description="Helical" evidence="1">
    <location>
        <begin position="224"/>
        <end position="244"/>
    </location>
</feature>
<gene>
    <name evidence="2" type="ORF">GGQ57_002806</name>
</gene>
<feature type="transmembrane region" description="Helical" evidence="1">
    <location>
        <begin position="161"/>
        <end position="182"/>
    </location>
</feature>
<feature type="transmembrane region" description="Helical" evidence="1">
    <location>
        <begin position="41"/>
        <end position="59"/>
    </location>
</feature>
<evidence type="ECO:0000313" key="3">
    <source>
        <dbReference type="Proteomes" id="UP000533637"/>
    </source>
</evidence>
<feature type="transmembrane region" description="Helical" evidence="1">
    <location>
        <begin position="66"/>
        <end position="89"/>
    </location>
</feature>
<feature type="transmembrane region" description="Helical" evidence="1">
    <location>
        <begin position="194"/>
        <end position="212"/>
    </location>
</feature>
<name>A0ABR6KN00_9BACT</name>
<feature type="transmembrane region" description="Helical" evidence="1">
    <location>
        <begin position="256"/>
        <end position="277"/>
    </location>
</feature>
<accession>A0ABR6KN00</accession>
<feature type="transmembrane region" description="Helical" evidence="1">
    <location>
        <begin position="117"/>
        <end position="141"/>
    </location>
</feature>
<dbReference type="Proteomes" id="UP000533637">
    <property type="component" value="Unassembled WGS sequence"/>
</dbReference>
<keyword evidence="1" id="KW-1133">Transmembrane helix</keyword>
<keyword evidence="3" id="KW-1185">Reference proteome</keyword>
<keyword evidence="1" id="KW-0812">Transmembrane</keyword>
<dbReference type="EMBL" id="JACHOC010000005">
    <property type="protein sequence ID" value="MBB4622897.1"/>
    <property type="molecule type" value="Genomic_DNA"/>
</dbReference>
<comment type="caution">
    <text evidence="2">The sequence shown here is derived from an EMBL/GenBank/DDBJ whole genome shotgun (WGS) entry which is preliminary data.</text>
</comment>
<sequence length="281" mass="32519">MKLTSPWTGILSFLIVLFTMPLGHAAMILMEKLLGHDLLYPAAFGLGVLGIVMLLIGIISRKETSATFLGLFGGLFVWTGWIEFGYVYFANRFGVQPLIENGQVVTKPEYLIMPSSYGFWAIVMLFYIFSTRSGCNFFNWIQRKIHYGQPVETLQPIIRNAAMTTFMELNVLLWTCYMILLFSYDNEFLGDRHPVTMLIAFGSLAWSIYLFIRLLKIKKLAYAIRYAIPTVIIFWTFVEILGRWDILTEIWVEPAHYWLEMTMMTIAFLVLLGVLLFKHRK</sequence>
<evidence type="ECO:0000256" key="1">
    <source>
        <dbReference type="SAM" id="Phobius"/>
    </source>
</evidence>
<protein>
    <submittedName>
        <fullName evidence="2">Uncharacterized protein</fullName>
    </submittedName>
</protein>
<evidence type="ECO:0000313" key="2">
    <source>
        <dbReference type="EMBL" id="MBB4622897.1"/>
    </source>
</evidence>
<keyword evidence="1" id="KW-0472">Membrane</keyword>
<proteinExistence type="predicted"/>
<reference evidence="2 3" key="1">
    <citation type="submission" date="2020-08" db="EMBL/GenBank/DDBJ databases">
        <title>Genomic Encyclopedia of Type Strains, Phase IV (KMG-IV): sequencing the most valuable type-strain genomes for metagenomic binning, comparative biology and taxonomic classification.</title>
        <authorList>
            <person name="Goeker M."/>
        </authorList>
    </citation>
    <scope>NUCLEOTIDE SEQUENCE [LARGE SCALE GENOMIC DNA]</scope>
    <source>
        <strain evidence="2 3">DSM 102983</strain>
    </source>
</reference>
<dbReference type="RefSeq" id="WP_183671225.1">
    <property type="nucleotide sequence ID" value="NZ_BMPB01000005.1"/>
</dbReference>